<keyword evidence="2" id="KW-0808">Transferase</keyword>
<name>A0A1I6BKF7_HYMAR</name>
<gene>
    <name evidence="2" type="ORF">SAMN04515668_4666</name>
</gene>
<dbReference type="Proteomes" id="UP000199029">
    <property type="component" value="Unassembled WGS sequence"/>
</dbReference>
<sequence length="517" mass="58982">MSQSSSTNFLNKTGPTVKSVPSIITPGKTYQYVDNGEPMRGGMKDVYFGPDKSYVVAFYRDKQDYNSRERLKKLVTQYYDSFFNREGGEYYKELYCWPTDMVETTDGKVGLVVPTYNKNFFFKQGYATSEGIKGKEKQGLWFASAKFRNPQFALRLDESELGNWLSYFQICVKIARGVKRLHAAGLAHSDLSYKNVLIDPVSKSATIIDIDGLVVPGLYPPDVIGTADFIAPEVLATKHLPLRDPNRKHANRTTDLHALPVMIYLYLLYRHPLKGGKVNSLDTEQDDLLSMGEKALFIEHPTDASNRPKMNQVSKWTLPWADVAKLPYTITGPYLKALFDQAFVTGLHDPNHRPNADQWEQALLKTTDLMQPCSNPKCQQKWFVFDNTASPKCPFCGTPVKGTLPVLDLYYEFKPTVWRPEQHRLMVYHNQYLFQWHVNRHVVRNEKLTAEQKTPVGYFTFHHGKWVLVNQKLTSLKDLTEDKEIPVNTMVDLTDGKKLLLSNEAGGRVVVITMANK</sequence>
<dbReference type="Gene3D" id="1.10.510.10">
    <property type="entry name" value="Transferase(Phosphotransferase) domain 1"/>
    <property type="match status" value="1"/>
</dbReference>
<proteinExistence type="predicted"/>
<dbReference type="InterPro" id="IPR011009">
    <property type="entry name" value="Kinase-like_dom_sf"/>
</dbReference>
<dbReference type="AlphaFoldDB" id="A0A1I6BKF7"/>
<keyword evidence="2" id="KW-0418">Kinase</keyword>
<feature type="domain" description="Protein kinase" evidence="1">
    <location>
        <begin position="32"/>
        <end position="364"/>
    </location>
</feature>
<dbReference type="SUPFAM" id="SSF56112">
    <property type="entry name" value="Protein kinase-like (PK-like)"/>
    <property type="match status" value="1"/>
</dbReference>
<evidence type="ECO:0000259" key="1">
    <source>
        <dbReference type="PROSITE" id="PS50011"/>
    </source>
</evidence>
<dbReference type="RefSeq" id="WP_214607055.1">
    <property type="nucleotide sequence ID" value="NZ_FOXS01000009.1"/>
</dbReference>
<dbReference type="EMBL" id="FOXS01000009">
    <property type="protein sequence ID" value="SFQ81410.1"/>
    <property type="molecule type" value="Genomic_DNA"/>
</dbReference>
<organism evidence="2 3">
    <name type="scientific">Hymenobacter arizonensis</name>
    <name type="common">Siccationidurans arizonensis</name>
    <dbReference type="NCBI Taxonomy" id="1227077"/>
    <lineage>
        <taxon>Bacteria</taxon>
        <taxon>Pseudomonadati</taxon>
        <taxon>Bacteroidota</taxon>
        <taxon>Cytophagia</taxon>
        <taxon>Cytophagales</taxon>
        <taxon>Hymenobacteraceae</taxon>
        <taxon>Hymenobacter</taxon>
    </lineage>
</organism>
<keyword evidence="3" id="KW-1185">Reference proteome</keyword>
<dbReference type="Pfam" id="PF00069">
    <property type="entry name" value="Pkinase"/>
    <property type="match status" value="1"/>
</dbReference>
<evidence type="ECO:0000313" key="2">
    <source>
        <dbReference type="EMBL" id="SFQ81410.1"/>
    </source>
</evidence>
<dbReference type="InterPro" id="IPR000719">
    <property type="entry name" value="Prot_kinase_dom"/>
</dbReference>
<accession>A0A1I6BKF7</accession>
<protein>
    <submittedName>
        <fullName evidence="2">Protein kinase domain-containing protein</fullName>
    </submittedName>
</protein>
<evidence type="ECO:0000313" key="3">
    <source>
        <dbReference type="Proteomes" id="UP000199029"/>
    </source>
</evidence>
<dbReference type="GO" id="GO:0005524">
    <property type="term" value="F:ATP binding"/>
    <property type="evidence" value="ECO:0007669"/>
    <property type="project" value="InterPro"/>
</dbReference>
<reference evidence="3" key="1">
    <citation type="submission" date="2016-10" db="EMBL/GenBank/DDBJ databases">
        <authorList>
            <person name="Varghese N."/>
            <person name="Submissions S."/>
        </authorList>
    </citation>
    <scope>NUCLEOTIDE SEQUENCE [LARGE SCALE GENOMIC DNA]</scope>
    <source>
        <strain evidence="3">OR362-8,ATCC BAA-1266,JCM 13504</strain>
    </source>
</reference>
<dbReference type="GO" id="GO:0004672">
    <property type="term" value="F:protein kinase activity"/>
    <property type="evidence" value="ECO:0007669"/>
    <property type="project" value="InterPro"/>
</dbReference>
<dbReference type="STRING" id="1227077.SAMN04515668_4666"/>
<dbReference type="PROSITE" id="PS50011">
    <property type="entry name" value="PROTEIN_KINASE_DOM"/>
    <property type="match status" value="1"/>
</dbReference>